<comment type="caution">
    <text evidence="1">The sequence shown here is derived from an EMBL/GenBank/DDBJ whole genome shotgun (WGS) entry which is preliminary data.</text>
</comment>
<name>A0ABP7TGU5_9BURK</name>
<protein>
    <submittedName>
        <fullName evidence="1">Uncharacterized protein</fullName>
    </submittedName>
</protein>
<accession>A0ABP7TGU5</accession>
<evidence type="ECO:0000313" key="2">
    <source>
        <dbReference type="Proteomes" id="UP001501353"/>
    </source>
</evidence>
<dbReference type="RefSeq" id="WP_344763693.1">
    <property type="nucleotide sequence ID" value="NZ_BAAAZE010000009.1"/>
</dbReference>
<evidence type="ECO:0000313" key="1">
    <source>
        <dbReference type="EMBL" id="GAA4026153.1"/>
    </source>
</evidence>
<sequence length="135" mass="14671">MTEAQLHNVLSSLSINRITEFDGAKICLKLFPGGAVLSAELGAKSSPQALQTLLEQGFSWALLFDAGIAVDGSGNRVLLTHWLPNVHSWQAAEPALEQLLNQLDLCQSLLGSTTESPKVTSRSKEELRFRALLSR</sequence>
<dbReference type="Proteomes" id="UP001501353">
    <property type="component" value="Unassembled WGS sequence"/>
</dbReference>
<organism evidence="1 2">
    <name type="scientific">Actimicrobium antarcticum</name>
    <dbReference type="NCBI Taxonomy" id="1051899"/>
    <lineage>
        <taxon>Bacteria</taxon>
        <taxon>Pseudomonadati</taxon>
        <taxon>Pseudomonadota</taxon>
        <taxon>Betaproteobacteria</taxon>
        <taxon>Burkholderiales</taxon>
        <taxon>Oxalobacteraceae</taxon>
        <taxon>Actimicrobium</taxon>
    </lineage>
</organism>
<proteinExistence type="predicted"/>
<dbReference type="EMBL" id="BAAAZE010000009">
    <property type="protein sequence ID" value="GAA4026153.1"/>
    <property type="molecule type" value="Genomic_DNA"/>
</dbReference>
<reference evidence="2" key="1">
    <citation type="journal article" date="2019" name="Int. J. Syst. Evol. Microbiol.">
        <title>The Global Catalogue of Microorganisms (GCM) 10K type strain sequencing project: providing services to taxonomists for standard genome sequencing and annotation.</title>
        <authorList>
            <consortium name="The Broad Institute Genomics Platform"/>
            <consortium name="The Broad Institute Genome Sequencing Center for Infectious Disease"/>
            <person name="Wu L."/>
            <person name="Ma J."/>
        </authorList>
    </citation>
    <scope>NUCLEOTIDE SEQUENCE [LARGE SCALE GENOMIC DNA]</scope>
    <source>
        <strain evidence="2">JCM 16673</strain>
    </source>
</reference>
<keyword evidence="2" id="KW-1185">Reference proteome</keyword>
<gene>
    <name evidence="1" type="ORF">GCM10022212_25060</name>
</gene>